<dbReference type="AlphaFoldDB" id="A0A1I7DUX6"/>
<dbReference type="Pfam" id="PF07690">
    <property type="entry name" value="MFS_1"/>
    <property type="match status" value="1"/>
</dbReference>
<keyword evidence="5 9" id="KW-0812">Transmembrane</keyword>
<name>A0A1I7DUX6_9ENTR</name>
<keyword evidence="3" id="KW-0813">Transport</keyword>
<dbReference type="PANTHER" id="PTHR43528">
    <property type="entry name" value="ALPHA-KETOGLUTARATE PERMEASE"/>
    <property type="match status" value="1"/>
</dbReference>
<protein>
    <submittedName>
        <fullName evidence="11">Predicted arabinose efflux permease, MFS family</fullName>
    </submittedName>
</protein>
<comment type="subcellular location">
    <subcellularLocation>
        <location evidence="1">Cell membrane</location>
        <topology evidence="1">Multi-pass membrane protein</topology>
    </subcellularLocation>
</comment>
<dbReference type="OrthoDB" id="3690818at2"/>
<feature type="transmembrane region" description="Helical" evidence="9">
    <location>
        <begin position="78"/>
        <end position="96"/>
    </location>
</feature>
<evidence type="ECO:0000259" key="10">
    <source>
        <dbReference type="PROSITE" id="PS50850"/>
    </source>
</evidence>
<keyword evidence="8 9" id="KW-0472">Membrane</keyword>
<reference evidence="12" key="1">
    <citation type="submission" date="2016-10" db="EMBL/GenBank/DDBJ databases">
        <authorList>
            <person name="Varghese N."/>
            <person name="Submissions S."/>
        </authorList>
    </citation>
    <scope>NUCLEOTIDE SEQUENCE [LARGE SCALE GENOMIC DNA]</scope>
    <source>
        <strain evidence="12">Ah-143</strain>
    </source>
</reference>
<keyword evidence="7 9" id="KW-1133">Transmembrane helix</keyword>
<keyword evidence="12" id="KW-1185">Reference proteome</keyword>
<evidence type="ECO:0000256" key="4">
    <source>
        <dbReference type="ARBA" id="ARBA00022475"/>
    </source>
</evidence>
<evidence type="ECO:0000256" key="9">
    <source>
        <dbReference type="SAM" id="Phobius"/>
    </source>
</evidence>
<feature type="transmembrane region" description="Helical" evidence="9">
    <location>
        <begin position="227"/>
        <end position="246"/>
    </location>
</feature>
<dbReference type="InterPro" id="IPR005828">
    <property type="entry name" value="MFS_sugar_transport-like"/>
</dbReference>
<dbReference type="Pfam" id="PF00083">
    <property type="entry name" value="Sugar_tr"/>
    <property type="match status" value="1"/>
</dbReference>
<evidence type="ECO:0000256" key="1">
    <source>
        <dbReference type="ARBA" id="ARBA00004651"/>
    </source>
</evidence>
<feature type="transmembrane region" description="Helical" evidence="9">
    <location>
        <begin position="266"/>
        <end position="285"/>
    </location>
</feature>
<dbReference type="InterPro" id="IPR020846">
    <property type="entry name" value="MFS_dom"/>
</dbReference>
<evidence type="ECO:0000256" key="7">
    <source>
        <dbReference type="ARBA" id="ARBA00022989"/>
    </source>
</evidence>
<dbReference type="PROSITE" id="PS00216">
    <property type="entry name" value="SUGAR_TRANSPORT_1"/>
    <property type="match status" value="1"/>
</dbReference>
<evidence type="ECO:0000256" key="2">
    <source>
        <dbReference type="ARBA" id="ARBA00008240"/>
    </source>
</evidence>
<evidence type="ECO:0000313" key="12">
    <source>
        <dbReference type="Proteomes" id="UP000199187"/>
    </source>
</evidence>
<organism evidence="11 12">
    <name type="scientific">Kosakonia arachidis</name>
    <dbReference type="NCBI Taxonomy" id="551989"/>
    <lineage>
        <taxon>Bacteria</taxon>
        <taxon>Pseudomonadati</taxon>
        <taxon>Pseudomonadota</taxon>
        <taxon>Gammaproteobacteria</taxon>
        <taxon>Enterobacterales</taxon>
        <taxon>Enterobacteriaceae</taxon>
        <taxon>Kosakonia</taxon>
    </lineage>
</organism>
<feature type="transmembrane region" description="Helical" evidence="9">
    <location>
        <begin position="42"/>
        <end position="66"/>
    </location>
</feature>
<accession>A0A1I7DUX6</accession>
<comment type="similarity">
    <text evidence="2">Belongs to the major facilitator superfamily. Metabolite:H+ Symporter (MHS) family (TC 2.A.1.6) family.</text>
</comment>
<evidence type="ECO:0000313" key="11">
    <source>
        <dbReference type="EMBL" id="SFU15501.1"/>
    </source>
</evidence>
<dbReference type="PROSITE" id="PS00217">
    <property type="entry name" value="SUGAR_TRANSPORT_2"/>
    <property type="match status" value="1"/>
</dbReference>
<dbReference type="FunFam" id="1.20.1250.20:FF:000001">
    <property type="entry name" value="Dicarboxylate MFS transporter"/>
    <property type="match status" value="1"/>
</dbReference>
<keyword evidence="6" id="KW-0769">Symport</keyword>
<evidence type="ECO:0000256" key="5">
    <source>
        <dbReference type="ARBA" id="ARBA00022692"/>
    </source>
</evidence>
<dbReference type="InterPro" id="IPR036259">
    <property type="entry name" value="MFS_trans_sf"/>
</dbReference>
<dbReference type="Proteomes" id="UP000199187">
    <property type="component" value="Unassembled WGS sequence"/>
</dbReference>
<sequence length="422" mass="46548">MNNKKKIIAGTIGNILEWYDFLIYGFFAAVIARQFFPVDNEYSSLLISLATFGVGFFTRPIGGLVIGVYADRFGRKNALQLIIWLMFIAVALFVLAPSYHQIGITAPILIVIARLIQGFATGGEYASSTSYLVEGSDENKKTFYGSWQLFGQCLAVVLASIVSMIIFNVFNDSLDNWGWRIAFAVGLIICPVGLWIRNNLSESDEFVNQQSEKKQPGNKTRLDFSKIILGFCLVVSGTVGFYVLLINMPGFASKQLDMPITSVLTIQIGIVSMMAVIIPLLGILADKIGRKFVFLIATIGYFVMVLPLFSWVIHSPTLTHMLIMQFLLGLCLAAQFATMPTMLTLLFPVENRVTSLSISYNLATMTFGGFSPFIVAWLSHSWGAPAPAYYMFAVSAITLAAAICFPRDAKKTLPLMAKQSSR</sequence>
<feature type="transmembrane region" description="Helical" evidence="9">
    <location>
        <begin position="388"/>
        <end position="406"/>
    </location>
</feature>
<dbReference type="SUPFAM" id="SSF103473">
    <property type="entry name" value="MFS general substrate transporter"/>
    <property type="match status" value="1"/>
</dbReference>
<feature type="transmembrane region" description="Helical" evidence="9">
    <location>
        <begin position="292"/>
        <end position="314"/>
    </location>
</feature>
<dbReference type="GO" id="GO:0005886">
    <property type="term" value="C:plasma membrane"/>
    <property type="evidence" value="ECO:0007669"/>
    <property type="project" value="UniProtKB-SubCell"/>
</dbReference>
<dbReference type="PANTHER" id="PTHR43528:SF8">
    <property type="entry name" value="BLR0239 PROTEIN"/>
    <property type="match status" value="1"/>
</dbReference>
<evidence type="ECO:0000256" key="3">
    <source>
        <dbReference type="ARBA" id="ARBA00022448"/>
    </source>
</evidence>
<dbReference type="RefSeq" id="WP_090125073.1">
    <property type="nucleotide sequence ID" value="NZ_CP045300.1"/>
</dbReference>
<keyword evidence="4" id="KW-1003">Cell membrane</keyword>
<feature type="domain" description="Major facilitator superfamily (MFS) profile" evidence="10">
    <location>
        <begin position="6"/>
        <end position="411"/>
    </location>
</feature>
<feature type="transmembrane region" description="Helical" evidence="9">
    <location>
        <begin position="359"/>
        <end position="382"/>
    </location>
</feature>
<dbReference type="Gene3D" id="1.20.1250.20">
    <property type="entry name" value="MFS general substrate transporter like domains"/>
    <property type="match status" value="2"/>
</dbReference>
<dbReference type="PROSITE" id="PS50850">
    <property type="entry name" value="MFS"/>
    <property type="match status" value="1"/>
</dbReference>
<evidence type="ECO:0000256" key="6">
    <source>
        <dbReference type="ARBA" id="ARBA00022847"/>
    </source>
</evidence>
<dbReference type="GO" id="GO:0015293">
    <property type="term" value="F:symporter activity"/>
    <property type="evidence" value="ECO:0007669"/>
    <property type="project" value="UniProtKB-KW"/>
</dbReference>
<proteinExistence type="inferred from homology"/>
<evidence type="ECO:0000256" key="8">
    <source>
        <dbReference type="ARBA" id="ARBA00023136"/>
    </source>
</evidence>
<dbReference type="EMBL" id="FPAU01000007">
    <property type="protein sequence ID" value="SFU15501.1"/>
    <property type="molecule type" value="Genomic_DNA"/>
</dbReference>
<dbReference type="InterPro" id="IPR011701">
    <property type="entry name" value="MFS"/>
</dbReference>
<gene>
    <name evidence="11" type="ORF">SAMN05192562_10715</name>
</gene>
<feature type="transmembrane region" description="Helical" evidence="9">
    <location>
        <begin position="149"/>
        <end position="171"/>
    </location>
</feature>
<dbReference type="InterPro" id="IPR005829">
    <property type="entry name" value="Sugar_transporter_CS"/>
</dbReference>
<feature type="transmembrane region" description="Helical" evidence="9">
    <location>
        <begin position="177"/>
        <end position="196"/>
    </location>
</feature>
<dbReference type="InterPro" id="IPR051084">
    <property type="entry name" value="H+-coupled_symporters"/>
</dbReference>
<feature type="transmembrane region" description="Helical" evidence="9">
    <location>
        <begin position="326"/>
        <end position="347"/>
    </location>
</feature>